<evidence type="ECO:0000313" key="9">
    <source>
        <dbReference type="Proteomes" id="UP000504621"/>
    </source>
</evidence>
<dbReference type="PANTHER" id="PTHR46195:SF17">
    <property type="entry name" value="HEAVY METAL-ASSOCIATED ISOPRENYLATED PLANT PROTEIN 8"/>
    <property type="match status" value="1"/>
</dbReference>
<feature type="domain" description="HMA" evidence="8">
    <location>
        <begin position="78"/>
        <end position="142"/>
    </location>
</feature>
<comment type="similarity">
    <text evidence="5">Belongs to the HIPP family.</text>
</comment>
<keyword evidence="3" id="KW-0449">Lipoprotein</keyword>
<accession>A0A6J1B6U1</accession>
<evidence type="ECO:0000256" key="6">
    <source>
        <dbReference type="SAM" id="MobiDB-lite"/>
    </source>
</evidence>
<keyword evidence="7" id="KW-0472">Membrane</keyword>
<dbReference type="SUPFAM" id="SSF55008">
    <property type="entry name" value="HMA, heavy metal-associated domain"/>
    <property type="match status" value="2"/>
</dbReference>
<dbReference type="InterPro" id="IPR036163">
    <property type="entry name" value="HMA_dom_sf"/>
</dbReference>
<evidence type="ECO:0000313" key="10">
    <source>
        <dbReference type="RefSeq" id="XP_021294931.1"/>
    </source>
</evidence>
<keyword evidence="9" id="KW-1185">Reference proteome</keyword>
<keyword evidence="7" id="KW-0812">Transmembrane</keyword>
<dbReference type="Pfam" id="PF00403">
    <property type="entry name" value="HMA"/>
    <property type="match status" value="2"/>
</dbReference>
<evidence type="ECO:0000256" key="5">
    <source>
        <dbReference type="ARBA" id="ARBA00024045"/>
    </source>
</evidence>
<dbReference type="PANTHER" id="PTHR46195">
    <property type="entry name" value="HEAVY METAL-ASSOCIATED ISOPRENYLATED PLANT PROTEIN 7"/>
    <property type="match status" value="1"/>
</dbReference>
<dbReference type="RefSeq" id="XP_021294931.1">
    <property type="nucleotide sequence ID" value="XM_021439256.1"/>
</dbReference>
<feature type="domain" description="HMA" evidence="8">
    <location>
        <begin position="167"/>
        <end position="231"/>
    </location>
</feature>
<keyword evidence="1" id="KW-0488">Methylation</keyword>
<feature type="region of interest" description="Disordered" evidence="6">
    <location>
        <begin position="141"/>
        <end position="163"/>
    </location>
</feature>
<dbReference type="Proteomes" id="UP000504621">
    <property type="component" value="Unplaced"/>
</dbReference>
<dbReference type="GO" id="GO:0046872">
    <property type="term" value="F:metal ion binding"/>
    <property type="evidence" value="ECO:0007669"/>
    <property type="project" value="UniProtKB-KW"/>
</dbReference>
<feature type="transmembrane region" description="Helical" evidence="7">
    <location>
        <begin position="12"/>
        <end position="32"/>
    </location>
</feature>
<dbReference type="GeneID" id="110424638"/>
<dbReference type="InterPro" id="IPR006121">
    <property type="entry name" value="HMA_dom"/>
</dbReference>
<keyword evidence="7" id="KW-1133">Transmembrane helix</keyword>
<sequence length="283" mass="32210">MPHNASLYYLDFPFSIFRIKGFFFLSFGPWVFKLREKNKQNMGHGQQHQGGGGQIVEVKLEKSCENKQEKGAKDSNKGKEIVLKVYMHCEGCAAKVFHCLKGFQGVEQVKTDMNGDRVIVKGQNADPLKILERVKKKYSRNAELISPKPKPKATDRKQAQNKQEPPIKFVVLKMYMHCEGCANDIKRSIERMKGILNVEPDMKNSTVTVRGNFDPPKLVETITKQFGKHAEIVAQGPTDKANGTGKKGKEEEIRFHYPPQYSLQHIYPTQIFSDENIFSCSIM</sequence>
<organism evidence="9 10">
    <name type="scientific">Herrania umbratica</name>
    <dbReference type="NCBI Taxonomy" id="108875"/>
    <lineage>
        <taxon>Eukaryota</taxon>
        <taxon>Viridiplantae</taxon>
        <taxon>Streptophyta</taxon>
        <taxon>Embryophyta</taxon>
        <taxon>Tracheophyta</taxon>
        <taxon>Spermatophyta</taxon>
        <taxon>Magnoliopsida</taxon>
        <taxon>eudicotyledons</taxon>
        <taxon>Gunneridae</taxon>
        <taxon>Pentapetalae</taxon>
        <taxon>rosids</taxon>
        <taxon>malvids</taxon>
        <taxon>Malvales</taxon>
        <taxon>Malvaceae</taxon>
        <taxon>Byttnerioideae</taxon>
        <taxon>Herrania</taxon>
    </lineage>
</organism>
<dbReference type="PROSITE" id="PS50846">
    <property type="entry name" value="HMA_2"/>
    <property type="match status" value="2"/>
</dbReference>
<dbReference type="InterPro" id="IPR044577">
    <property type="entry name" value="HIPP4/7/8/17/18/19"/>
</dbReference>
<evidence type="ECO:0000256" key="7">
    <source>
        <dbReference type="SAM" id="Phobius"/>
    </source>
</evidence>
<evidence type="ECO:0000256" key="3">
    <source>
        <dbReference type="ARBA" id="ARBA00023288"/>
    </source>
</evidence>
<keyword evidence="2" id="KW-0479">Metal-binding</keyword>
<evidence type="ECO:0000256" key="2">
    <source>
        <dbReference type="ARBA" id="ARBA00022723"/>
    </source>
</evidence>
<dbReference type="Gene3D" id="3.30.70.100">
    <property type="match status" value="2"/>
</dbReference>
<evidence type="ECO:0000256" key="4">
    <source>
        <dbReference type="ARBA" id="ARBA00023289"/>
    </source>
</evidence>
<evidence type="ECO:0000259" key="8">
    <source>
        <dbReference type="PROSITE" id="PS50846"/>
    </source>
</evidence>
<evidence type="ECO:0000256" key="1">
    <source>
        <dbReference type="ARBA" id="ARBA00022481"/>
    </source>
</evidence>
<keyword evidence="4" id="KW-0636">Prenylation</keyword>
<reference evidence="10" key="1">
    <citation type="submission" date="2025-08" db="UniProtKB">
        <authorList>
            <consortium name="RefSeq"/>
        </authorList>
    </citation>
    <scope>IDENTIFICATION</scope>
    <source>
        <tissue evidence="10">Leaf</tissue>
    </source>
</reference>
<dbReference type="CDD" id="cd00371">
    <property type="entry name" value="HMA"/>
    <property type="match status" value="2"/>
</dbReference>
<dbReference type="OrthoDB" id="689350at2759"/>
<gene>
    <name evidence="10" type="primary">LOC110424638</name>
</gene>
<proteinExistence type="inferred from homology"/>
<dbReference type="AlphaFoldDB" id="A0A6J1B6U1"/>
<protein>
    <submittedName>
        <fullName evidence="10">Heavy metal-associated isoprenylated plant protein 8</fullName>
    </submittedName>
</protein>
<name>A0A6J1B6U1_9ROSI</name>